<name>A0A8I1FRM0_9PSED</name>
<comment type="caution">
    <text evidence="2">The sequence shown here is derived from an EMBL/GenBank/DDBJ whole genome shotgun (WGS) entry which is preliminary data.</text>
</comment>
<dbReference type="InterPro" id="IPR025391">
    <property type="entry name" value="DUF4123"/>
</dbReference>
<proteinExistence type="predicted"/>
<evidence type="ECO:0000313" key="2">
    <source>
        <dbReference type="EMBL" id="MBJ2256977.1"/>
    </source>
</evidence>
<feature type="domain" description="DUF4123" evidence="1">
    <location>
        <begin position="5"/>
        <end position="122"/>
    </location>
</feature>
<dbReference type="EMBL" id="JAEKCZ010000008">
    <property type="protein sequence ID" value="MBJ2256977.1"/>
    <property type="molecule type" value="Genomic_DNA"/>
</dbReference>
<dbReference type="RefSeq" id="WP_198821855.1">
    <property type="nucleotide sequence ID" value="NZ_JAEKCZ010000008.1"/>
</dbReference>
<dbReference type="Proteomes" id="UP000658390">
    <property type="component" value="Unassembled WGS sequence"/>
</dbReference>
<protein>
    <submittedName>
        <fullName evidence="2">DUF4123 domain-containing protein</fullName>
    </submittedName>
</protein>
<dbReference type="Pfam" id="PF13503">
    <property type="entry name" value="DUF4123"/>
    <property type="match status" value="1"/>
</dbReference>
<gene>
    <name evidence="2" type="ORF">JFT45_10670</name>
</gene>
<reference evidence="2" key="1">
    <citation type="submission" date="2020-12" db="EMBL/GenBank/DDBJ databases">
        <title>Antibiotic resistance and phylogeny of Pseudomonas spp. isolated over three decades from chicken meat in the Norwegian food chain.</title>
        <authorList>
            <person name="Moen B."/>
        </authorList>
    </citation>
    <scope>NUCLEOTIDE SEQUENCE</scope>
    <source>
        <strain evidence="2">MF6762</strain>
    </source>
</reference>
<evidence type="ECO:0000313" key="3">
    <source>
        <dbReference type="Proteomes" id="UP000658390"/>
    </source>
</evidence>
<dbReference type="AlphaFoldDB" id="A0A8I1FRM0"/>
<organism evidence="2 3">
    <name type="scientific">Pseudomonas psychrophila</name>
    <dbReference type="NCBI Taxonomy" id="122355"/>
    <lineage>
        <taxon>Bacteria</taxon>
        <taxon>Pseudomonadati</taxon>
        <taxon>Pseudomonadota</taxon>
        <taxon>Gammaproteobacteria</taxon>
        <taxon>Pseudomonadales</taxon>
        <taxon>Pseudomonadaceae</taxon>
        <taxon>Pseudomonas</taxon>
    </lineage>
</organism>
<sequence>MSQAYLLLDSTQIDNLAHRLFEVAPSVHFHSLFQRTAYSALDEVSPVLVPVTLNSPLAQTFTEQWSATAGIWLESLADEKTVVEHVRSLIHARVEGEVTVLFRFYDPRITALWLAELPAHERAPLMGPIQLIRLPHSVIHQPQPDQPAARYADTPWLVLRAEQLAHLNSAKQQSFAQRLIDHCETYFPDYLQGQDMTAEQWVAHCQNTAERYGYSAADEIFLWARFQAVLGTDFPQGPAHGAYRLILAEPGVTPEQRLDNLNTELTYQLLTN</sequence>
<evidence type="ECO:0000259" key="1">
    <source>
        <dbReference type="Pfam" id="PF13503"/>
    </source>
</evidence>
<accession>A0A8I1FRM0</accession>